<dbReference type="InterPro" id="IPR050641">
    <property type="entry name" value="RIFMO-like"/>
</dbReference>
<dbReference type="Gene3D" id="3.50.50.60">
    <property type="entry name" value="FAD/NAD(P)-binding domain"/>
    <property type="match status" value="1"/>
</dbReference>
<comment type="cofactor">
    <cofactor evidence="1">
        <name>FAD</name>
        <dbReference type="ChEBI" id="CHEBI:57692"/>
    </cofactor>
</comment>
<organism evidence="7 8">
    <name type="scientific">Marasmius crinis-equi</name>
    <dbReference type="NCBI Taxonomy" id="585013"/>
    <lineage>
        <taxon>Eukaryota</taxon>
        <taxon>Fungi</taxon>
        <taxon>Dikarya</taxon>
        <taxon>Basidiomycota</taxon>
        <taxon>Agaricomycotina</taxon>
        <taxon>Agaricomycetes</taxon>
        <taxon>Agaricomycetidae</taxon>
        <taxon>Agaricales</taxon>
        <taxon>Marasmiineae</taxon>
        <taxon>Marasmiaceae</taxon>
        <taxon>Marasmius</taxon>
    </lineage>
</organism>
<gene>
    <name evidence="7" type="ORF">V5O48_010332</name>
</gene>
<keyword evidence="8" id="KW-1185">Reference proteome</keyword>
<dbReference type="PRINTS" id="PR00420">
    <property type="entry name" value="RNGMNOXGNASE"/>
</dbReference>
<feature type="compositionally biased region" description="Basic and acidic residues" evidence="5">
    <location>
        <begin position="195"/>
        <end position="206"/>
    </location>
</feature>
<dbReference type="InterPro" id="IPR002938">
    <property type="entry name" value="FAD-bd"/>
</dbReference>
<dbReference type="Gene3D" id="3.40.30.120">
    <property type="match status" value="1"/>
</dbReference>
<keyword evidence="3" id="KW-0274">FAD</keyword>
<dbReference type="Proteomes" id="UP001465976">
    <property type="component" value="Unassembled WGS sequence"/>
</dbReference>
<keyword evidence="2" id="KW-0285">Flavoprotein</keyword>
<reference evidence="7 8" key="1">
    <citation type="submission" date="2024-02" db="EMBL/GenBank/DDBJ databases">
        <title>A draft genome for the cacao thread blight pathogen Marasmius crinis-equi.</title>
        <authorList>
            <person name="Cohen S.P."/>
            <person name="Baruah I.K."/>
            <person name="Amoako-Attah I."/>
            <person name="Bukari Y."/>
            <person name="Meinhardt L.W."/>
            <person name="Bailey B.A."/>
        </authorList>
    </citation>
    <scope>NUCLEOTIDE SEQUENCE [LARGE SCALE GENOMIC DNA]</scope>
    <source>
        <strain evidence="7 8">GH-76</strain>
    </source>
</reference>
<evidence type="ECO:0000256" key="2">
    <source>
        <dbReference type="ARBA" id="ARBA00022630"/>
    </source>
</evidence>
<evidence type="ECO:0000256" key="1">
    <source>
        <dbReference type="ARBA" id="ARBA00001974"/>
    </source>
</evidence>
<dbReference type="PANTHER" id="PTHR43004:SF19">
    <property type="entry name" value="BINDING MONOOXYGENASE, PUTATIVE (JCVI)-RELATED"/>
    <property type="match status" value="1"/>
</dbReference>
<keyword evidence="4" id="KW-0560">Oxidoreductase</keyword>
<dbReference type="Gene3D" id="3.30.70.2450">
    <property type="match status" value="1"/>
</dbReference>
<accession>A0ABR3F8N0</accession>
<evidence type="ECO:0000256" key="5">
    <source>
        <dbReference type="SAM" id="MobiDB-lite"/>
    </source>
</evidence>
<feature type="region of interest" description="Disordered" evidence="5">
    <location>
        <begin position="193"/>
        <end position="213"/>
    </location>
</feature>
<dbReference type="Pfam" id="PF01494">
    <property type="entry name" value="FAD_binding_3"/>
    <property type="match status" value="1"/>
</dbReference>
<dbReference type="EMBL" id="JBAHYK010000739">
    <property type="protein sequence ID" value="KAL0571625.1"/>
    <property type="molecule type" value="Genomic_DNA"/>
</dbReference>
<sequence length="326" mass="36166">MTSLIMRPYQRGGKDYYWFALGGANLDDSKVTSDRNALVDSFYEIIGKRYIEFGELRACTPWTANVRMVNKFSEGRVFVVGDAAHVHSPTGGQGLNSGVQDSINLGWKLSLVQNGLADRSLLDSYSQERLPIIAAMLDKTTNLMNKTFHKSTSGIGAGGWLRDWELKQFGINYRGGPLLVDERYRDLDEPVDPYRSGHDGTAHAGDRAPSAPGLVVPGEETRRCLYDLFDVVAHTILVFCRPTSSLHLEVAKVLSGYNGRLVKAVIIHPQDAAQTSLETKSVQMFIDTEGHAYKHYKVQKDEESVVVVRPDAASLRFTLPTSRSID</sequence>
<dbReference type="SUPFAM" id="SSF51905">
    <property type="entry name" value="FAD/NAD(P)-binding domain"/>
    <property type="match status" value="1"/>
</dbReference>
<evidence type="ECO:0000313" key="7">
    <source>
        <dbReference type="EMBL" id="KAL0571625.1"/>
    </source>
</evidence>
<evidence type="ECO:0000256" key="3">
    <source>
        <dbReference type="ARBA" id="ARBA00022827"/>
    </source>
</evidence>
<proteinExistence type="predicted"/>
<evidence type="ECO:0000313" key="8">
    <source>
        <dbReference type="Proteomes" id="UP001465976"/>
    </source>
</evidence>
<protein>
    <recommendedName>
        <fullName evidence="6">FAD-binding domain-containing protein</fullName>
    </recommendedName>
</protein>
<comment type="caution">
    <text evidence="7">The sequence shown here is derived from an EMBL/GenBank/DDBJ whole genome shotgun (WGS) entry which is preliminary data.</text>
</comment>
<dbReference type="InterPro" id="IPR036188">
    <property type="entry name" value="FAD/NAD-bd_sf"/>
</dbReference>
<evidence type="ECO:0000259" key="6">
    <source>
        <dbReference type="Pfam" id="PF01494"/>
    </source>
</evidence>
<evidence type="ECO:0000256" key="4">
    <source>
        <dbReference type="ARBA" id="ARBA00023002"/>
    </source>
</evidence>
<dbReference type="PANTHER" id="PTHR43004">
    <property type="entry name" value="TRK SYSTEM POTASSIUM UPTAKE PROTEIN"/>
    <property type="match status" value="1"/>
</dbReference>
<name>A0ABR3F8N0_9AGAR</name>
<feature type="domain" description="FAD-binding" evidence="6">
    <location>
        <begin position="6"/>
        <end position="139"/>
    </location>
</feature>